<dbReference type="PANTHER" id="PTHR43685">
    <property type="entry name" value="GLYCOSYLTRANSFERASE"/>
    <property type="match status" value="1"/>
</dbReference>
<evidence type="ECO:0000256" key="1">
    <source>
        <dbReference type="ARBA" id="ARBA00006739"/>
    </source>
</evidence>
<dbReference type="PANTHER" id="PTHR43685:SF5">
    <property type="entry name" value="GLYCOSYLTRANSFERASE EPSE-RELATED"/>
    <property type="match status" value="1"/>
</dbReference>
<keyword evidence="2" id="KW-0328">Glycosyltransferase</keyword>
<proteinExistence type="inferred from homology"/>
<dbReference type="RefSeq" id="WP_013380107.1">
    <property type="nucleotide sequence ID" value="NC_014624.2"/>
</dbReference>
<accession>A0AB74F062</accession>
<dbReference type="EMBL" id="FRBP01000003">
    <property type="protein sequence ID" value="SHL17807.1"/>
    <property type="molecule type" value="Genomic_DNA"/>
</dbReference>
<dbReference type="InterPro" id="IPR029044">
    <property type="entry name" value="Nucleotide-diphossugar_trans"/>
</dbReference>
<organism evidence="5 6">
    <name type="scientific">Eubacterium callanderi</name>
    <dbReference type="NCBI Taxonomy" id="53442"/>
    <lineage>
        <taxon>Bacteria</taxon>
        <taxon>Bacillati</taxon>
        <taxon>Bacillota</taxon>
        <taxon>Clostridia</taxon>
        <taxon>Eubacteriales</taxon>
        <taxon>Eubacteriaceae</taxon>
        <taxon>Eubacterium</taxon>
    </lineage>
</organism>
<keyword evidence="3 5" id="KW-0808">Transferase</keyword>
<gene>
    <name evidence="5" type="ORF">SAMN04515649_10349</name>
</gene>
<comment type="caution">
    <text evidence="5">The sequence shown here is derived from an EMBL/GenBank/DDBJ whole genome shotgun (WGS) entry which is preliminary data.</text>
</comment>
<sequence>MMENYSVLMTVYKKDNPSFVKQGIDSMLEQTVVTNDFVLVCDGSLTDELDALIDKYETDNKEFFHVVRLEKNIGLGAALRQGLPLCINRLVARMDNDDIAYPDRCEKELKYYEIHPETSILGTYVTEFDGDISNIIREKEVPTDMPSIMSFSKRRNPFNHSTVMLDKEKIMSVGNYSEMRTNQDVELWVRSLNNGLQGANLPEPLVYFRFGNDTYQRRKDIKNIRLMVKVWEDFYKNKYCRLKDYLFVAVTQYTIALAPTKLIQWVYNNFR</sequence>
<dbReference type="Proteomes" id="UP000184012">
    <property type="component" value="Unassembled WGS sequence"/>
</dbReference>
<dbReference type="InterPro" id="IPR050834">
    <property type="entry name" value="Glycosyltransf_2"/>
</dbReference>
<dbReference type="GO" id="GO:0016757">
    <property type="term" value="F:glycosyltransferase activity"/>
    <property type="evidence" value="ECO:0007669"/>
    <property type="project" value="UniProtKB-KW"/>
</dbReference>
<comment type="similarity">
    <text evidence="1">Belongs to the glycosyltransferase 2 family.</text>
</comment>
<feature type="domain" description="Glycosyltransferase 2-like" evidence="4">
    <location>
        <begin position="6"/>
        <end position="144"/>
    </location>
</feature>
<evidence type="ECO:0000259" key="4">
    <source>
        <dbReference type="Pfam" id="PF00535"/>
    </source>
</evidence>
<dbReference type="Gene3D" id="3.90.550.10">
    <property type="entry name" value="Spore Coat Polysaccharide Biosynthesis Protein SpsA, Chain A"/>
    <property type="match status" value="1"/>
</dbReference>
<dbReference type="InterPro" id="IPR001173">
    <property type="entry name" value="Glyco_trans_2-like"/>
</dbReference>
<name>A0AB74F062_9FIRM</name>
<protein>
    <submittedName>
        <fullName evidence="5">Glycosyl transferase family 2</fullName>
    </submittedName>
</protein>
<evidence type="ECO:0000256" key="3">
    <source>
        <dbReference type="ARBA" id="ARBA00022679"/>
    </source>
</evidence>
<evidence type="ECO:0000256" key="2">
    <source>
        <dbReference type="ARBA" id="ARBA00022676"/>
    </source>
</evidence>
<dbReference type="GeneID" id="68362995"/>
<dbReference type="SUPFAM" id="SSF53448">
    <property type="entry name" value="Nucleotide-diphospho-sugar transferases"/>
    <property type="match status" value="1"/>
</dbReference>
<evidence type="ECO:0000313" key="6">
    <source>
        <dbReference type="Proteomes" id="UP000184012"/>
    </source>
</evidence>
<dbReference type="AlphaFoldDB" id="A0AB74F062"/>
<reference evidence="5 6" key="1">
    <citation type="submission" date="2016-11" db="EMBL/GenBank/DDBJ databases">
        <authorList>
            <person name="Varghese N."/>
            <person name="Submissions S."/>
        </authorList>
    </citation>
    <scope>NUCLEOTIDE SEQUENCE [LARGE SCALE GENOMIC DNA]</scope>
    <source>
        <strain evidence="5 6">FD</strain>
    </source>
</reference>
<evidence type="ECO:0000313" key="5">
    <source>
        <dbReference type="EMBL" id="SHL17807.1"/>
    </source>
</evidence>
<dbReference type="Pfam" id="PF00535">
    <property type="entry name" value="Glycos_transf_2"/>
    <property type="match status" value="1"/>
</dbReference>